<organism evidence="1 2">
    <name type="scientific">Halodesulfovibrio aestuarii</name>
    <dbReference type="NCBI Taxonomy" id="126333"/>
    <lineage>
        <taxon>Bacteria</taxon>
        <taxon>Pseudomonadati</taxon>
        <taxon>Thermodesulfobacteriota</taxon>
        <taxon>Desulfovibrionia</taxon>
        <taxon>Desulfovibrionales</taxon>
        <taxon>Desulfovibrionaceae</taxon>
        <taxon>Halodesulfovibrio</taxon>
    </lineage>
</organism>
<name>A0ABV4JTU4_9BACT</name>
<evidence type="ECO:0008006" key="3">
    <source>
        <dbReference type="Google" id="ProtNLM"/>
    </source>
</evidence>
<dbReference type="Proteomes" id="UP001568358">
    <property type="component" value="Unassembled WGS sequence"/>
</dbReference>
<accession>A0ABV4JTU4</accession>
<keyword evidence="2" id="KW-1185">Reference proteome</keyword>
<evidence type="ECO:0000313" key="2">
    <source>
        <dbReference type="Proteomes" id="UP001568358"/>
    </source>
</evidence>
<dbReference type="RefSeq" id="WP_371150705.1">
    <property type="nucleotide sequence ID" value="NZ_JBFSOO010000008.1"/>
</dbReference>
<dbReference type="EMBL" id="JBFSOO010000008">
    <property type="protein sequence ID" value="MEZ6854162.1"/>
    <property type="molecule type" value="Genomic_DNA"/>
</dbReference>
<sequence>MTDSYWKIDCENDSPEVQVKKLRRYHVGCTGNQRVGMTKDILSEEKKYSSYLEVPKYSCCAEAMLRYVLVHSEDPSRTKDFEDVYRKHRYSNLKKMLKEVMKRFPNEISTDLLEKIELTEEIRNITIHEFCFVGAGKTKPVVKSLKQLIDELEEIILKYFKTSNYF</sequence>
<reference evidence="1 2" key="1">
    <citation type="submission" date="2024-07" db="EMBL/GenBank/DDBJ databases">
        <title>Active virus-host system and metabolic interactions in a Lokiarchaeon culture.</title>
        <authorList>
            <person name="Ponce Toledo R.I."/>
            <person name="Rodrigues Oliveira T."/>
            <person name="Schleper C."/>
        </authorList>
    </citation>
    <scope>NUCLEOTIDE SEQUENCE [LARGE SCALE GENOMIC DNA]</scope>
    <source>
        <strain evidence="1 2">B35</strain>
    </source>
</reference>
<proteinExistence type="predicted"/>
<evidence type="ECO:0000313" key="1">
    <source>
        <dbReference type="EMBL" id="MEZ6854162.1"/>
    </source>
</evidence>
<gene>
    <name evidence="1" type="ORF">AB2Z07_11595</name>
</gene>
<comment type="caution">
    <text evidence="1">The sequence shown here is derived from an EMBL/GenBank/DDBJ whole genome shotgun (WGS) entry which is preliminary data.</text>
</comment>
<protein>
    <recommendedName>
        <fullName evidence="3">HEPN domain-containing protein</fullName>
    </recommendedName>
</protein>